<dbReference type="OrthoDB" id="10822at2"/>
<dbReference type="InterPro" id="IPR050469">
    <property type="entry name" value="Diguanylate_Cyclase"/>
</dbReference>
<evidence type="ECO:0000259" key="2">
    <source>
        <dbReference type="PROSITE" id="PS50887"/>
    </source>
</evidence>
<proteinExistence type="predicted"/>
<evidence type="ECO:0000313" key="3">
    <source>
        <dbReference type="EMBL" id="SNR82300.1"/>
    </source>
</evidence>
<dbReference type="CDD" id="cd01949">
    <property type="entry name" value="GGDEF"/>
    <property type="match status" value="1"/>
</dbReference>
<dbReference type="EC" id="2.7.7.65" evidence="1"/>
<dbReference type="GO" id="GO:1902201">
    <property type="term" value="P:negative regulation of bacterial-type flagellum-dependent cell motility"/>
    <property type="evidence" value="ECO:0007669"/>
    <property type="project" value="TreeGrafter"/>
</dbReference>
<accession>A0A238ZG96</accession>
<protein>
    <recommendedName>
        <fullName evidence="1">diguanylate cyclase</fullName>
        <ecNumber evidence="1">2.7.7.65</ecNumber>
    </recommendedName>
</protein>
<gene>
    <name evidence="3" type="ORF">SAMN06265340_10863</name>
</gene>
<dbReference type="InterPro" id="IPR000160">
    <property type="entry name" value="GGDEF_dom"/>
</dbReference>
<dbReference type="InterPro" id="IPR043128">
    <property type="entry name" value="Rev_trsase/Diguanyl_cyclase"/>
</dbReference>
<name>A0A238ZG96_9BACT</name>
<dbReference type="Pfam" id="PF10114">
    <property type="entry name" value="PocR"/>
    <property type="match status" value="1"/>
</dbReference>
<reference evidence="4" key="1">
    <citation type="submission" date="2017-06" db="EMBL/GenBank/DDBJ databases">
        <authorList>
            <person name="Varghese N."/>
            <person name="Submissions S."/>
        </authorList>
    </citation>
    <scope>NUCLEOTIDE SEQUENCE [LARGE SCALE GENOMIC DNA]</scope>
    <source>
        <strain evidence="4">DSM 15668</strain>
    </source>
</reference>
<dbReference type="Gene3D" id="3.30.70.270">
    <property type="match status" value="1"/>
</dbReference>
<dbReference type="GO" id="GO:0043709">
    <property type="term" value="P:cell adhesion involved in single-species biofilm formation"/>
    <property type="evidence" value="ECO:0007669"/>
    <property type="project" value="TreeGrafter"/>
</dbReference>
<dbReference type="GO" id="GO:0005886">
    <property type="term" value="C:plasma membrane"/>
    <property type="evidence" value="ECO:0007669"/>
    <property type="project" value="TreeGrafter"/>
</dbReference>
<dbReference type="SMART" id="SM00267">
    <property type="entry name" value="GGDEF"/>
    <property type="match status" value="1"/>
</dbReference>
<dbReference type="AlphaFoldDB" id="A0A238ZG96"/>
<evidence type="ECO:0000313" key="4">
    <source>
        <dbReference type="Proteomes" id="UP000198405"/>
    </source>
</evidence>
<dbReference type="PANTHER" id="PTHR45138:SF6">
    <property type="entry name" value="DIGUANYLATE CYCLASE DGCN"/>
    <property type="match status" value="1"/>
</dbReference>
<dbReference type="PANTHER" id="PTHR45138">
    <property type="entry name" value="REGULATORY COMPONENTS OF SENSORY TRANSDUCTION SYSTEM"/>
    <property type="match status" value="1"/>
</dbReference>
<dbReference type="RefSeq" id="WP_089323281.1">
    <property type="nucleotide sequence ID" value="NZ_FZOB01000008.1"/>
</dbReference>
<dbReference type="NCBIfam" id="TIGR00254">
    <property type="entry name" value="GGDEF"/>
    <property type="match status" value="1"/>
</dbReference>
<evidence type="ECO:0000256" key="1">
    <source>
        <dbReference type="ARBA" id="ARBA00012528"/>
    </source>
</evidence>
<dbReference type="EMBL" id="FZOB01000008">
    <property type="protein sequence ID" value="SNR82300.1"/>
    <property type="molecule type" value="Genomic_DNA"/>
</dbReference>
<sequence length="406" mass="46809">MEKKTLPITYNEIGETLEKFIFPIGGSFKIFDNNMEERYSTTTNPSPVCNIITKKVPQVCQEFIKEMFQEAKKSKEPFTEKCPIGKLVFVIPLRIEETFIGAAIGSIGFASFSRRRRRTLIEIAKKANIAEDKILKIAENEFLNRKYAISEHHKDVFFREIKGKDGLINILNRFMKTLEIKIALKKIKPECRYTYDIANAIEYIVAGNFSQKENIEGTTEEKLILQLIELAKETCRELLEIAMSESIRWKAYHDNLTGLYNRYVLDEEIKKIKELKIAPVAFILVDMDNLKKINDKYGHEMGDKAIYAVGQALKSAVRRNDVVTRIGGDEFVILLPGISEREAKEIISRIEQNVKNARKDFQLPFDLTVSIGYEIIEHPEEADEAIIKADKKMYSCKKCKKEEQKD</sequence>
<dbReference type="Pfam" id="PF00990">
    <property type="entry name" value="GGDEF"/>
    <property type="match status" value="1"/>
</dbReference>
<dbReference type="Proteomes" id="UP000198405">
    <property type="component" value="Unassembled WGS sequence"/>
</dbReference>
<dbReference type="SUPFAM" id="SSF55073">
    <property type="entry name" value="Nucleotide cyclase"/>
    <property type="match status" value="1"/>
</dbReference>
<dbReference type="InterPro" id="IPR018771">
    <property type="entry name" value="PocR_dom"/>
</dbReference>
<keyword evidence="4" id="KW-1185">Reference proteome</keyword>
<organism evidence="3 4">
    <name type="scientific">Desulfurobacterium atlanticum</name>
    <dbReference type="NCBI Taxonomy" id="240169"/>
    <lineage>
        <taxon>Bacteria</taxon>
        <taxon>Pseudomonadati</taxon>
        <taxon>Aquificota</taxon>
        <taxon>Aquificia</taxon>
        <taxon>Desulfurobacteriales</taxon>
        <taxon>Desulfurobacteriaceae</taxon>
        <taxon>Desulfurobacterium</taxon>
    </lineage>
</organism>
<dbReference type="InterPro" id="IPR029787">
    <property type="entry name" value="Nucleotide_cyclase"/>
</dbReference>
<dbReference type="GO" id="GO:0052621">
    <property type="term" value="F:diguanylate cyclase activity"/>
    <property type="evidence" value="ECO:0007669"/>
    <property type="project" value="UniProtKB-EC"/>
</dbReference>
<feature type="domain" description="GGDEF" evidence="2">
    <location>
        <begin position="278"/>
        <end position="406"/>
    </location>
</feature>
<dbReference type="PROSITE" id="PS50887">
    <property type="entry name" value="GGDEF"/>
    <property type="match status" value="1"/>
</dbReference>